<dbReference type="PANTHER" id="PTHR34574:SF2">
    <property type="entry name" value="CALCIUM-BINDING EF-HAND FAMILY PROTEIN"/>
    <property type="match status" value="1"/>
</dbReference>
<dbReference type="PANTHER" id="PTHR34574">
    <property type="entry name" value="CALCIUM-BINDING EF-HAND FAMILY PROTEIN-RELATED"/>
    <property type="match status" value="1"/>
</dbReference>
<dbReference type="Gene3D" id="1.10.238.10">
    <property type="entry name" value="EF-hand"/>
    <property type="match status" value="1"/>
</dbReference>
<proteinExistence type="predicted"/>
<gene>
    <name evidence="4" type="ORF">ERUC_LOCUS3890</name>
</gene>
<dbReference type="InterPro" id="IPR018247">
    <property type="entry name" value="EF_Hand_1_Ca_BS"/>
</dbReference>
<dbReference type="Pfam" id="PF13499">
    <property type="entry name" value="EF-hand_7"/>
    <property type="match status" value="1"/>
</dbReference>
<evidence type="ECO:0000256" key="1">
    <source>
        <dbReference type="ARBA" id="ARBA00022837"/>
    </source>
</evidence>
<name>A0ABC8IX16_ERUVS</name>
<organism evidence="4 5">
    <name type="scientific">Eruca vesicaria subsp. sativa</name>
    <name type="common">Garden rocket</name>
    <name type="synonym">Eruca sativa</name>
    <dbReference type="NCBI Taxonomy" id="29727"/>
    <lineage>
        <taxon>Eukaryota</taxon>
        <taxon>Viridiplantae</taxon>
        <taxon>Streptophyta</taxon>
        <taxon>Embryophyta</taxon>
        <taxon>Tracheophyta</taxon>
        <taxon>Spermatophyta</taxon>
        <taxon>Magnoliopsida</taxon>
        <taxon>eudicotyledons</taxon>
        <taxon>Gunneridae</taxon>
        <taxon>Pentapetalae</taxon>
        <taxon>rosids</taxon>
        <taxon>malvids</taxon>
        <taxon>Brassicales</taxon>
        <taxon>Brassicaceae</taxon>
        <taxon>Brassiceae</taxon>
        <taxon>Eruca</taxon>
    </lineage>
</organism>
<dbReference type="InterPro" id="IPR002048">
    <property type="entry name" value="EF_hand_dom"/>
</dbReference>
<accession>A0ABC8IX16</accession>
<evidence type="ECO:0000259" key="3">
    <source>
        <dbReference type="PROSITE" id="PS50222"/>
    </source>
</evidence>
<evidence type="ECO:0000256" key="2">
    <source>
        <dbReference type="SAM" id="MobiDB-lite"/>
    </source>
</evidence>
<dbReference type="PROSITE" id="PS00018">
    <property type="entry name" value="EF_HAND_1"/>
    <property type="match status" value="1"/>
</dbReference>
<reference evidence="4 5" key="1">
    <citation type="submission" date="2022-03" db="EMBL/GenBank/DDBJ databases">
        <authorList>
            <person name="Macdonald S."/>
            <person name="Ahmed S."/>
            <person name="Newling K."/>
        </authorList>
    </citation>
    <scope>NUCLEOTIDE SEQUENCE [LARGE SCALE GENOMIC DNA]</scope>
</reference>
<dbReference type="Proteomes" id="UP001642260">
    <property type="component" value="Unassembled WGS sequence"/>
</dbReference>
<dbReference type="AlphaFoldDB" id="A0ABC8IX16"/>
<evidence type="ECO:0000313" key="4">
    <source>
        <dbReference type="EMBL" id="CAH8305544.1"/>
    </source>
</evidence>
<feature type="domain" description="EF-hand" evidence="3">
    <location>
        <begin position="30"/>
        <end position="65"/>
    </location>
</feature>
<evidence type="ECO:0000313" key="5">
    <source>
        <dbReference type="Proteomes" id="UP001642260"/>
    </source>
</evidence>
<feature type="region of interest" description="Disordered" evidence="2">
    <location>
        <begin position="358"/>
        <end position="377"/>
    </location>
</feature>
<sequence>MDMRSNNHQQQQQQVLDGSDIVELVENEKVFDKFVDQKFQQLDQDEDGKLSVKELQPAVADIGAALGLPAQGTSPDSDHIYSEVLNEFTHGSQEKVSKTEFKEVLSDILLGMAAGLKRDPIVILRMDGEDLSEFIHSSGYEAEIVSVYFSALSDCEEASLRDCIVKALQSLSVDHGMPPSNDPWVMSNIVEPIVDACLDEEDKREKSVSQERFLEAFKRVVERVAQRLNEQPVIVAHSENTFDGSGIRRLLSNKFEFDKALNVALEIIPKDRHGKVSKEYLRAVLDTVAPSATLPPLGAVSQMDDMITEALKMVSADDGKVVKEEEFKKTMAEILGSIMLQLEGSPISVSSNSVVHEPLTSSTFLPPPPAETEEPSN</sequence>
<dbReference type="EMBL" id="CAKOAT010061377">
    <property type="protein sequence ID" value="CAH8305544.1"/>
    <property type="molecule type" value="Genomic_DNA"/>
</dbReference>
<comment type="caution">
    <text evidence="4">The sequence shown here is derived from an EMBL/GenBank/DDBJ whole genome shotgun (WGS) entry which is preliminary data.</text>
</comment>
<dbReference type="InterPro" id="IPR011992">
    <property type="entry name" value="EF-hand-dom_pair"/>
</dbReference>
<keyword evidence="1" id="KW-0106">Calcium</keyword>
<dbReference type="SUPFAM" id="SSF47473">
    <property type="entry name" value="EF-hand"/>
    <property type="match status" value="1"/>
</dbReference>
<protein>
    <recommendedName>
        <fullName evidence="3">EF-hand domain-containing protein</fullName>
    </recommendedName>
</protein>
<keyword evidence="5" id="KW-1185">Reference proteome</keyword>
<dbReference type="PROSITE" id="PS50222">
    <property type="entry name" value="EF_HAND_2"/>
    <property type="match status" value="1"/>
</dbReference>